<comment type="caution">
    <text evidence="2">The sequence shown here is derived from an EMBL/GenBank/DDBJ whole genome shotgun (WGS) entry which is preliminary data.</text>
</comment>
<keyword evidence="1" id="KW-0472">Membrane</keyword>
<dbReference type="Proteomes" id="UP000823927">
    <property type="component" value="Unassembled WGS sequence"/>
</dbReference>
<gene>
    <name evidence="2" type="ORF">IAB46_07310</name>
</gene>
<organism evidence="2 3">
    <name type="scientific">Candidatus Scybalocola faecigallinarum</name>
    <dbReference type="NCBI Taxonomy" id="2840941"/>
    <lineage>
        <taxon>Bacteria</taxon>
        <taxon>Bacillati</taxon>
        <taxon>Bacillota</taxon>
        <taxon>Clostridia</taxon>
        <taxon>Lachnospirales</taxon>
        <taxon>Lachnospiraceae</taxon>
        <taxon>Lachnospiraceae incertae sedis</taxon>
        <taxon>Candidatus Scybalocola (ex Gilroy et al. 2021)</taxon>
    </lineage>
</organism>
<evidence type="ECO:0008006" key="4">
    <source>
        <dbReference type="Google" id="ProtNLM"/>
    </source>
</evidence>
<keyword evidence="1" id="KW-0812">Transmembrane</keyword>
<dbReference type="AlphaFoldDB" id="A0A9D1F478"/>
<protein>
    <recommendedName>
        <fullName evidence="4">Zn-finger containing protein</fullName>
    </recommendedName>
</protein>
<evidence type="ECO:0000313" key="2">
    <source>
        <dbReference type="EMBL" id="HIS47348.1"/>
    </source>
</evidence>
<evidence type="ECO:0000313" key="3">
    <source>
        <dbReference type="Proteomes" id="UP000823927"/>
    </source>
</evidence>
<accession>A0A9D1F478</accession>
<reference evidence="2" key="2">
    <citation type="journal article" date="2021" name="PeerJ">
        <title>Extensive microbial diversity within the chicken gut microbiome revealed by metagenomics and culture.</title>
        <authorList>
            <person name="Gilroy R."/>
            <person name="Ravi A."/>
            <person name="Getino M."/>
            <person name="Pursley I."/>
            <person name="Horton D.L."/>
            <person name="Alikhan N.F."/>
            <person name="Baker D."/>
            <person name="Gharbi K."/>
            <person name="Hall N."/>
            <person name="Watson M."/>
            <person name="Adriaenssens E.M."/>
            <person name="Foster-Nyarko E."/>
            <person name="Jarju S."/>
            <person name="Secka A."/>
            <person name="Antonio M."/>
            <person name="Oren A."/>
            <person name="Chaudhuri R.R."/>
            <person name="La Ragione R."/>
            <person name="Hildebrand F."/>
            <person name="Pallen M.J."/>
        </authorList>
    </citation>
    <scope>NUCLEOTIDE SEQUENCE</scope>
    <source>
        <strain evidence="2">CHK178-757</strain>
    </source>
</reference>
<reference evidence="2" key="1">
    <citation type="submission" date="2020-10" db="EMBL/GenBank/DDBJ databases">
        <authorList>
            <person name="Gilroy R."/>
        </authorList>
    </citation>
    <scope>NUCLEOTIDE SEQUENCE</scope>
    <source>
        <strain evidence="2">CHK178-757</strain>
    </source>
</reference>
<proteinExistence type="predicted"/>
<name>A0A9D1F478_9FIRM</name>
<sequence length="136" mass="15986">MKERLIRFMQGRYGLDRLSQVMMIAGLIVVLIAAFVRRPLLLSNLIYLVGVVLVILGYVRVFSRNHQKRYAENEKFMQLTSGIRRLFGKEKYMMKQRKDYRIFSCPGCKQKIRIPKGKGKIEITCPKCHTKFIKKT</sequence>
<feature type="transmembrane region" description="Helical" evidence="1">
    <location>
        <begin position="45"/>
        <end position="63"/>
    </location>
</feature>
<keyword evidence="1" id="KW-1133">Transmembrane helix</keyword>
<dbReference type="EMBL" id="DVIT01000027">
    <property type="protein sequence ID" value="HIS47348.1"/>
    <property type="molecule type" value="Genomic_DNA"/>
</dbReference>
<feature type="transmembrane region" description="Helical" evidence="1">
    <location>
        <begin position="21"/>
        <end position="39"/>
    </location>
</feature>
<evidence type="ECO:0000256" key="1">
    <source>
        <dbReference type="SAM" id="Phobius"/>
    </source>
</evidence>